<feature type="region of interest" description="Disordered" evidence="5">
    <location>
        <begin position="272"/>
        <end position="306"/>
    </location>
</feature>
<feature type="transmembrane region" description="Helical" evidence="6">
    <location>
        <begin position="171"/>
        <end position="190"/>
    </location>
</feature>
<dbReference type="Gene3D" id="1.20.1280.290">
    <property type="match status" value="1"/>
</dbReference>
<comment type="caution">
    <text evidence="7">The sequence shown here is derived from an EMBL/GenBank/DDBJ whole genome shotgun (WGS) entry which is preliminary data.</text>
</comment>
<feature type="transmembrane region" description="Helical" evidence="6">
    <location>
        <begin position="22"/>
        <end position="41"/>
    </location>
</feature>
<evidence type="ECO:0008006" key="9">
    <source>
        <dbReference type="Google" id="ProtNLM"/>
    </source>
</evidence>
<dbReference type="Pfam" id="PF04193">
    <property type="entry name" value="PQ-loop"/>
    <property type="match status" value="2"/>
</dbReference>
<feature type="transmembrane region" description="Helical" evidence="6">
    <location>
        <begin position="144"/>
        <end position="165"/>
    </location>
</feature>
<feature type="transmembrane region" description="Helical" evidence="6">
    <location>
        <begin position="96"/>
        <end position="123"/>
    </location>
</feature>
<evidence type="ECO:0000256" key="4">
    <source>
        <dbReference type="ARBA" id="ARBA00023136"/>
    </source>
</evidence>
<dbReference type="SMART" id="SM00679">
    <property type="entry name" value="CTNS"/>
    <property type="match status" value="2"/>
</dbReference>
<comment type="subcellular location">
    <subcellularLocation>
        <location evidence="1">Membrane</location>
        <topology evidence="1">Multi-pass membrane protein</topology>
    </subcellularLocation>
</comment>
<proteinExistence type="predicted"/>
<dbReference type="PANTHER" id="PTHR16201">
    <property type="entry name" value="SEVEN TRANSMEMBRANE PROTEIN 1-RELATED"/>
    <property type="match status" value="1"/>
</dbReference>
<organism evidence="7 8">
    <name type="scientific">Alectoria fallacina</name>
    <dbReference type="NCBI Taxonomy" id="1903189"/>
    <lineage>
        <taxon>Eukaryota</taxon>
        <taxon>Fungi</taxon>
        <taxon>Dikarya</taxon>
        <taxon>Ascomycota</taxon>
        <taxon>Pezizomycotina</taxon>
        <taxon>Lecanoromycetes</taxon>
        <taxon>OSLEUM clade</taxon>
        <taxon>Lecanoromycetidae</taxon>
        <taxon>Lecanorales</taxon>
        <taxon>Lecanorineae</taxon>
        <taxon>Parmeliaceae</taxon>
        <taxon>Alectoria</taxon>
    </lineage>
</organism>
<keyword evidence="2 6" id="KW-0812">Transmembrane</keyword>
<evidence type="ECO:0000313" key="8">
    <source>
        <dbReference type="Proteomes" id="UP000664203"/>
    </source>
</evidence>
<evidence type="ECO:0000256" key="5">
    <source>
        <dbReference type="SAM" id="MobiDB-lite"/>
    </source>
</evidence>
<feature type="transmembrane region" description="Helical" evidence="6">
    <location>
        <begin position="53"/>
        <end position="76"/>
    </location>
</feature>
<feature type="transmembrane region" description="Helical" evidence="6">
    <location>
        <begin position="236"/>
        <end position="258"/>
    </location>
</feature>
<evidence type="ECO:0000256" key="6">
    <source>
        <dbReference type="SAM" id="Phobius"/>
    </source>
</evidence>
<dbReference type="InterPro" id="IPR006603">
    <property type="entry name" value="PQ-loop_rpt"/>
</dbReference>
<keyword evidence="3 6" id="KW-1133">Transmembrane helix</keyword>
<dbReference type="InterPro" id="IPR051415">
    <property type="entry name" value="LAAT-1"/>
</dbReference>
<keyword evidence="4 6" id="KW-0472">Membrane</keyword>
<dbReference type="Proteomes" id="UP000664203">
    <property type="component" value="Unassembled WGS sequence"/>
</dbReference>
<dbReference type="PANTHER" id="PTHR16201:SF11">
    <property type="entry name" value="PQ-LOOP REPEAT-CONTAINING PROTEIN"/>
    <property type="match status" value="1"/>
</dbReference>
<keyword evidence="8" id="KW-1185">Reference proteome</keyword>
<evidence type="ECO:0000256" key="3">
    <source>
        <dbReference type="ARBA" id="ARBA00022989"/>
    </source>
</evidence>
<reference evidence="7" key="1">
    <citation type="submission" date="2021-03" db="EMBL/GenBank/DDBJ databases">
        <authorList>
            <person name="Tagirdzhanova G."/>
        </authorList>
    </citation>
    <scope>NUCLEOTIDE SEQUENCE</scope>
</reference>
<sequence length="306" mass="33562">MASGDMKQSISLDCTDLSSPNIFNFILSILILLGILISYLPQHHRIISRRSSTGISPYFVLLGTTSGTCAFANILTLPASRRDLACCREISGFECVAGVLGIAQIGVQWSCFVVILLLFLLFFPRTPSDPKSKDEPTYRLAITVFLVSIVHLVLTFLVSVIVIYLHRSHLASWANFLGILGTCLAAIQFLPQIWTTWKLQEVGSLSIPMMCIQTPGSFVWVGSLAARFGWEGWSTWGIYLVTGVLQGCLLVMGITFELKARKKEKARLGGAAGDYNGHADEAHGNGHSNVDDDEDHERTGLLGNER</sequence>
<protein>
    <recommendedName>
        <fullName evidence="9">PQ loop repeat protein</fullName>
    </recommendedName>
</protein>
<evidence type="ECO:0000256" key="2">
    <source>
        <dbReference type="ARBA" id="ARBA00022692"/>
    </source>
</evidence>
<evidence type="ECO:0000313" key="7">
    <source>
        <dbReference type="EMBL" id="CAF9910760.1"/>
    </source>
</evidence>
<dbReference type="GO" id="GO:0016020">
    <property type="term" value="C:membrane"/>
    <property type="evidence" value="ECO:0007669"/>
    <property type="project" value="UniProtKB-SubCell"/>
</dbReference>
<dbReference type="OrthoDB" id="19344at2759"/>
<accession>A0A8H3IC75</accession>
<name>A0A8H3IC75_9LECA</name>
<feature type="compositionally biased region" description="Basic and acidic residues" evidence="5">
    <location>
        <begin position="296"/>
        <end position="306"/>
    </location>
</feature>
<evidence type="ECO:0000256" key="1">
    <source>
        <dbReference type="ARBA" id="ARBA00004141"/>
    </source>
</evidence>
<dbReference type="EMBL" id="CAJPDR010000044">
    <property type="protein sequence ID" value="CAF9910760.1"/>
    <property type="molecule type" value="Genomic_DNA"/>
</dbReference>
<dbReference type="AlphaFoldDB" id="A0A8H3IC75"/>
<gene>
    <name evidence="7" type="ORF">ALECFALPRED_006819</name>
</gene>